<dbReference type="KEGG" id="mbn:Mboo_1060"/>
<protein>
    <submittedName>
        <fullName evidence="2">S-layer domain-like protein</fullName>
    </submittedName>
</protein>
<evidence type="ECO:0000313" key="3">
    <source>
        <dbReference type="Proteomes" id="UP000002408"/>
    </source>
</evidence>
<dbReference type="Proteomes" id="UP000002408">
    <property type="component" value="Chromosome"/>
</dbReference>
<dbReference type="STRING" id="456442.Mboo_1060"/>
<dbReference type="PANTHER" id="PTHR35902:SF3">
    <property type="entry name" value="NPCBM-ASSOCIATED, NEW3 DOMAIN OF ALPHA-GALACTOSIDASE"/>
    <property type="match status" value="1"/>
</dbReference>
<dbReference type="OrthoDB" id="56770at2157"/>
<reference evidence="3" key="1">
    <citation type="journal article" date="2015" name="Microbiology">
        <title>Genome of Methanoregula boonei 6A8 reveals adaptations to oligotrophic peatland environments.</title>
        <authorList>
            <person name="Braeuer S."/>
            <person name="Cadillo-Quiroz H."/>
            <person name="Kyrpides N."/>
            <person name="Woyke T."/>
            <person name="Goodwin L."/>
            <person name="Detter C."/>
            <person name="Podell S."/>
            <person name="Yavitt J.B."/>
            <person name="Zinder S.H."/>
        </authorList>
    </citation>
    <scope>NUCLEOTIDE SEQUENCE [LARGE SCALE GENOMIC DNA]</scope>
    <source>
        <strain evidence="3">DSM 21154 / JCM 14090 / 6A8</strain>
    </source>
</reference>
<keyword evidence="3" id="KW-1185">Reference proteome</keyword>
<proteinExistence type="predicted"/>
<dbReference type="eggNOG" id="arCOG02079">
    <property type="taxonomic scope" value="Archaea"/>
</dbReference>
<feature type="transmembrane region" description="Helical" evidence="1">
    <location>
        <begin position="404"/>
        <end position="425"/>
    </location>
</feature>
<keyword evidence="1" id="KW-0472">Membrane</keyword>
<dbReference type="PANTHER" id="PTHR35902">
    <property type="entry name" value="S-LAYER DOMAIN-LIKE PROTEIN-RELATED"/>
    <property type="match status" value="1"/>
</dbReference>
<evidence type="ECO:0000313" key="2">
    <source>
        <dbReference type="EMBL" id="ABS55578.1"/>
    </source>
</evidence>
<dbReference type="GeneID" id="5410896"/>
<dbReference type="HOGENOM" id="CLU_028008_0_0_2"/>
<accession>A7I767</accession>
<sequence precursor="true">MKLYTTCTIVLFVAAVLCVMPVLAQDKYLGGSPQITAYIAGTNEFSPGEDATITVVIQNSGTADVLFLNQGTLPQADIPTTAKLLTVSLTSGGAPINITTGPQALGDLASPGITSVPFTAKITTDANMGSYTLPLEVQYSYLSNSLANQPASDEVNPEYSPVNVTIPLTVRIQPVVQVTVLDAEASGLAVGTEGYVNLTLKNTGYQDGTKATVQILQHGDSAIYPTDNSVWIGDFPRNGTVTCQYKVSVSDNAQQQTYPVDVEVTYTNSDGNVVTSAIDTVGIPVAGKITFAVVSPPAEVVQGANTVITITYQNTGAITARSAEARLTTYAPLSSDDSLAYLGDIPPGGTVTARYAISADTNAATRTYPLDTEVRYRDQLDNSQVSDTFTANVTVTQKPPTSPLVQAAEIVAAIAIIAAAGYYFFVMRKKR</sequence>
<name>A7I767_METB6</name>
<keyword evidence="1" id="KW-0812">Transmembrane</keyword>
<organism evidence="2 3">
    <name type="scientific">Methanoregula boonei (strain DSM 21154 / JCM 14090 / 6A8)</name>
    <dbReference type="NCBI Taxonomy" id="456442"/>
    <lineage>
        <taxon>Archaea</taxon>
        <taxon>Methanobacteriati</taxon>
        <taxon>Methanobacteriota</taxon>
        <taxon>Stenosarchaea group</taxon>
        <taxon>Methanomicrobia</taxon>
        <taxon>Methanomicrobiales</taxon>
        <taxon>Methanoregulaceae</taxon>
        <taxon>Methanoregula</taxon>
    </lineage>
</organism>
<evidence type="ECO:0000256" key="1">
    <source>
        <dbReference type="SAM" id="Phobius"/>
    </source>
</evidence>
<dbReference type="RefSeq" id="WP_012106605.1">
    <property type="nucleotide sequence ID" value="NC_009712.1"/>
</dbReference>
<dbReference type="EMBL" id="CP000780">
    <property type="protein sequence ID" value="ABS55578.1"/>
    <property type="molecule type" value="Genomic_DNA"/>
</dbReference>
<gene>
    <name evidence="2" type="ordered locus">Mboo_1060</name>
</gene>
<keyword evidence="1" id="KW-1133">Transmembrane helix</keyword>
<dbReference type="AlphaFoldDB" id="A7I767"/>